<keyword evidence="3" id="KW-1185">Reference proteome</keyword>
<dbReference type="AlphaFoldDB" id="A0A8H6HTF9"/>
<feature type="region of interest" description="Disordered" evidence="1">
    <location>
        <begin position="89"/>
        <end position="135"/>
    </location>
</feature>
<dbReference type="Proteomes" id="UP000521943">
    <property type="component" value="Unassembled WGS sequence"/>
</dbReference>
<dbReference type="EMBL" id="JACGCI010000046">
    <property type="protein sequence ID" value="KAF6752022.1"/>
    <property type="molecule type" value="Genomic_DNA"/>
</dbReference>
<evidence type="ECO:0000313" key="3">
    <source>
        <dbReference type="Proteomes" id="UP000521943"/>
    </source>
</evidence>
<evidence type="ECO:0000313" key="2">
    <source>
        <dbReference type="EMBL" id="KAF6752022.1"/>
    </source>
</evidence>
<reference evidence="2 3" key="1">
    <citation type="submission" date="2020-07" db="EMBL/GenBank/DDBJ databases">
        <title>Comparative genomics of pyrophilous fungi reveals a link between fire events and developmental genes.</title>
        <authorList>
            <consortium name="DOE Joint Genome Institute"/>
            <person name="Steindorff A.S."/>
            <person name="Carver A."/>
            <person name="Calhoun S."/>
            <person name="Stillman K."/>
            <person name="Liu H."/>
            <person name="Lipzen A."/>
            <person name="Pangilinan J."/>
            <person name="Labutti K."/>
            <person name="Bruns T.D."/>
            <person name="Grigoriev I.V."/>
        </authorList>
    </citation>
    <scope>NUCLEOTIDE SEQUENCE [LARGE SCALE GENOMIC DNA]</scope>
    <source>
        <strain evidence="2 3">CBS 144469</strain>
    </source>
</reference>
<comment type="caution">
    <text evidence="2">The sequence shown here is derived from an EMBL/GenBank/DDBJ whole genome shotgun (WGS) entry which is preliminary data.</text>
</comment>
<evidence type="ECO:0000256" key="1">
    <source>
        <dbReference type="SAM" id="MobiDB-lite"/>
    </source>
</evidence>
<organism evidence="2 3">
    <name type="scientific">Ephemerocybe angulata</name>
    <dbReference type="NCBI Taxonomy" id="980116"/>
    <lineage>
        <taxon>Eukaryota</taxon>
        <taxon>Fungi</taxon>
        <taxon>Dikarya</taxon>
        <taxon>Basidiomycota</taxon>
        <taxon>Agaricomycotina</taxon>
        <taxon>Agaricomycetes</taxon>
        <taxon>Agaricomycetidae</taxon>
        <taxon>Agaricales</taxon>
        <taxon>Agaricineae</taxon>
        <taxon>Psathyrellaceae</taxon>
        <taxon>Ephemerocybe</taxon>
    </lineage>
</organism>
<feature type="region of interest" description="Disordered" evidence="1">
    <location>
        <begin position="35"/>
        <end position="75"/>
    </location>
</feature>
<gene>
    <name evidence="2" type="ORF">DFP72DRAFT_462272</name>
</gene>
<feature type="compositionally biased region" description="Basic and acidic residues" evidence="1">
    <location>
        <begin position="38"/>
        <end position="52"/>
    </location>
</feature>
<protein>
    <submittedName>
        <fullName evidence="2">Uncharacterized protein</fullName>
    </submittedName>
</protein>
<name>A0A8H6HTF9_9AGAR</name>
<proteinExistence type="predicted"/>
<sequence>MKRPPVLNALQREQAARSKPGVVVHDDLSLALNSAIRKNHDSSRAPKRKSQDDAAWEAPAVKKPRPVVQNRVEEREAIVPSVMRQVDAVSAVKKPRPLPSRGTMPPPPPPLPKKSAPKKPRGSQSSAPKPPPPPWTYDKASDSLCLLSTNFFFSDLELWMNARHLLPAPQDKIDERALALPSRPDWNRGQPWGSGGCRVRKAVSCFFAFTPEHQKTNFQCFFIGVSFSAPLHY</sequence>
<accession>A0A8H6HTF9</accession>